<gene>
    <name evidence="15" type="primary">thrC</name>
    <name evidence="15" type="ORF">CAG72_17925</name>
</gene>
<comment type="pathway">
    <text evidence="2">Amino-acid biosynthesis; L-threonine biosynthesis; L-threonine from L-aspartate: step 5/5.</text>
</comment>
<reference evidence="15 16" key="1">
    <citation type="submission" date="2017-05" db="EMBL/GenBank/DDBJ databases">
        <title>High clonality and local adaptation shapes Vibrionaceae linages within an endangered oasis.</title>
        <authorList>
            <person name="Vazquez-Rosas-Landa M."/>
        </authorList>
    </citation>
    <scope>NUCLEOTIDE SEQUENCE [LARGE SCALE GENOMIC DNA]</scope>
    <source>
        <strain evidence="15 16">P46_P4S1P180</strain>
    </source>
</reference>
<evidence type="ECO:0000256" key="2">
    <source>
        <dbReference type="ARBA" id="ARBA00004979"/>
    </source>
</evidence>
<dbReference type="Pfam" id="PF14821">
    <property type="entry name" value="Thr_synth_N"/>
    <property type="match status" value="1"/>
</dbReference>
<comment type="caution">
    <text evidence="15">The sequence shown here is derived from an EMBL/GenBank/DDBJ whole genome shotgun (WGS) entry which is preliminary data.</text>
</comment>
<dbReference type="RefSeq" id="WP_161446488.1">
    <property type="nucleotide sequence ID" value="NZ_WXWV01000294.1"/>
</dbReference>
<evidence type="ECO:0000256" key="10">
    <source>
        <dbReference type="ARBA" id="ARBA00049144"/>
    </source>
</evidence>
<name>A0A7X4WE41_9GAMM</name>
<dbReference type="SUPFAM" id="SSF53686">
    <property type="entry name" value="Tryptophan synthase beta subunit-like PLP-dependent enzymes"/>
    <property type="match status" value="1"/>
</dbReference>
<sequence length="428" mass="46502">MKLYNLKDHQEEVSFAQAVRQGLGRNQGLFFPARLPDLGDIDALLEQDFVTRSSHILSAFIGDELGAETVRQMVSSAFQFPAPVVPVKDAVYALELFHGPTLAFKDFGGRFMAQSLATVSDANGNITILTATSGDTGAAVAHAFYGMDNIKVVILYPKGKISPLQEKLFCTLGGNIHTVAVNGTFDDCQSLVKQAFDDAELRQEVGLNSANSINISRLMAQICYYFEAVAQLPKAARGNLVVSVPSGNFGNLTAGLLAKALGLPVKRFIAATNVNDTVPRYLQDGKWDPKATVPTISNAMDVSQPNNWPRIEELCQKQGWGLNELGYGAVSDEQTAETLRQMDAEGYLCEPHGAIAYRILNEQLQAGETGLFLCTAHPAKFKEVVEDILQKEIDLPAPLAKHGAMELLSVERDNDFAQLKAVLQAVQD</sequence>
<dbReference type="UniPathway" id="UPA00050">
    <property type="reaction ID" value="UER00065"/>
</dbReference>
<comment type="catalytic activity">
    <reaction evidence="10">
        <text>O-phospho-L-homoserine + H2O = L-threonine + phosphate</text>
        <dbReference type="Rhea" id="RHEA:10840"/>
        <dbReference type="ChEBI" id="CHEBI:15377"/>
        <dbReference type="ChEBI" id="CHEBI:43474"/>
        <dbReference type="ChEBI" id="CHEBI:57590"/>
        <dbReference type="ChEBI" id="CHEBI:57926"/>
        <dbReference type="EC" id="4.2.3.1"/>
    </reaction>
</comment>
<comment type="similarity">
    <text evidence="3">Belongs to the threonine synthase family.</text>
</comment>
<feature type="domain" description="Tryptophan synthase beta chain-like PALP" evidence="13">
    <location>
        <begin position="91"/>
        <end position="368"/>
    </location>
</feature>
<dbReference type="InterPro" id="IPR001926">
    <property type="entry name" value="TrpB-like_PALP"/>
</dbReference>
<keyword evidence="9 15" id="KW-0456">Lyase</keyword>
<evidence type="ECO:0000256" key="6">
    <source>
        <dbReference type="ARBA" id="ARBA00022605"/>
    </source>
</evidence>
<evidence type="ECO:0000256" key="12">
    <source>
        <dbReference type="PIRSR" id="PIRSR604450-51"/>
    </source>
</evidence>
<dbReference type="NCBIfam" id="TIGR00260">
    <property type="entry name" value="thrC"/>
    <property type="match status" value="1"/>
</dbReference>
<dbReference type="Gene3D" id="3.90.1380.10">
    <property type="entry name" value="Threonine synthase, N-terminal domain"/>
    <property type="match status" value="1"/>
</dbReference>
<dbReference type="PANTHER" id="PTHR42690:SF1">
    <property type="entry name" value="THREONINE SYNTHASE-LIKE 2"/>
    <property type="match status" value="1"/>
</dbReference>
<dbReference type="EMBL" id="WXWW01000256">
    <property type="protein sequence ID" value="NAW67077.1"/>
    <property type="molecule type" value="Genomic_DNA"/>
</dbReference>
<dbReference type="InterPro" id="IPR000634">
    <property type="entry name" value="Ser/Thr_deHydtase_PyrdxlP-BS"/>
</dbReference>
<evidence type="ECO:0000256" key="4">
    <source>
        <dbReference type="ARBA" id="ARBA00013028"/>
    </source>
</evidence>
<dbReference type="InterPro" id="IPR051166">
    <property type="entry name" value="Threonine_Synthase"/>
</dbReference>
<dbReference type="EC" id="4.2.3.1" evidence="4 11"/>
<organism evidence="15 16">
    <name type="scientific">Photobacterium halotolerans</name>
    <dbReference type="NCBI Taxonomy" id="265726"/>
    <lineage>
        <taxon>Bacteria</taxon>
        <taxon>Pseudomonadati</taxon>
        <taxon>Pseudomonadota</taxon>
        <taxon>Gammaproteobacteria</taxon>
        <taxon>Vibrionales</taxon>
        <taxon>Vibrionaceae</taxon>
        <taxon>Photobacterium</taxon>
    </lineage>
</organism>
<evidence type="ECO:0000256" key="3">
    <source>
        <dbReference type="ARBA" id="ARBA00005517"/>
    </source>
</evidence>
<dbReference type="FunFam" id="3.40.50.1100:FF:000026">
    <property type="entry name" value="Threonine synthase"/>
    <property type="match status" value="1"/>
</dbReference>
<dbReference type="GO" id="GO:0030170">
    <property type="term" value="F:pyridoxal phosphate binding"/>
    <property type="evidence" value="ECO:0007669"/>
    <property type="project" value="InterPro"/>
</dbReference>
<dbReference type="GO" id="GO:0004795">
    <property type="term" value="F:threonine synthase activity"/>
    <property type="evidence" value="ECO:0007669"/>
    <property type="project" value="UniProtKB-UniRule"/>
</dbReference>
<evidence type="ECO:0000259" key="14">
    <source>
        <dbReference type="Pfam" id="PF14821"/>
    </source>
</evidence>
<keyword evidence="6" id="KW-0028">Amino-acid biosynthesis</keyword>
<dbReference type="Proteomes" id="UP000465712">
    <property type="component" value="Unassembled WGS sequence"/>
</dbReference>
<comment type="cofactor">
    <cofactor evidence="1 12">
        <name>pyridoxal 5'-phosphate</name>
        <dbReference type="ChEBI" id="CHEBI:597326"/>
    </cofactor>
</comment>
<evidence type="ECO:0000256" key="8">
    <source>
        <dbReference type="ARBA" id="ARBA00022898"/>
    </source>
</evidence>
<evidence type="ECO:0000313" key="16">
    <source>
        <dbReference type="Proteomes" id="UP000465712"/>
    </source>
</evidence>
<proteinExistence type="inferred from homology"/>
<evidence type="ECO:0000256" key="11">
    <source>
        <dbReference type="NCBIfam" id="TIGR00260"/>
    </source>
</evidence>
<feature type="domain" description="Threonine synthase N-terminal" evidence="14">
    <location>
        <begin position="7"/>
        <end position="78"/>
    </location>
</feature>
<dbReference type="Gene3D" id="3.40.50.1100">
    <property type="match status" value="2"/>
</dbReference>
<evidence type="ECO:0000313" key="15">
    <source>
        <dbReference type="EMBL" id="NAW67077.1"/>
    </source>
</evidence>
<evidence type="ECO:0000256" key="7">
    <source>
        <dbReference type="ARBA" id="ARBA00022697"/>
    </source>
</evidence>
<dbReference type="PROSITE" id="PS00165">
    <property type="entry name" value="DEHYDRATASE_SER_THR"/>
    <property type="match status" value="1"/>
</dbReference>
<dbReference type="InterPro" id="IPR036052">
    <property type="entry name" value="TrpB-like_PALP_sf"/>
</dbReference>
<keyword evidence="8 12" id="KW-0663">Pyridoxal phosphate</keyword>
<dbReference type="AlphaFoldDB" id="A0A7X4WE41"/>
<evidence type="ECO:0000256" key="5">
    <source>
        <dbReference type="ARBA" id="ARBA00018679"/>
    </source>
</evidence>
<dbReference type="InterPro" id="IPR029144">
    <property type="entry name" value="Thr_synth_N"/>
</dbReference>
<keyword evidence="7" id="KW-0791">Threonine biosynthesis</keyword>
<evidence type="ECO:0000256" key="9">
    <source>
        <dbReference type="ARBA" id="ARBA00023239"/>
    </source>
</evidence>
<evidence type="ECO:0000256" key="1">
    <source>
        <dbReference type="ARBA" id="ARBA00001933"/>
    </source>
</evidence>
<protein>
    <recommendedName>
        <fullName evidence="5 11">Threonine synthase</fullName>
        <ecNumber evidence="4 11">4.2.3.1</ecNumber>
    </recommendedName>
</protein>
<evidence type="ECO:0000259" key="13">
    <source>
        <dbReference type="Pfam" id="PF00291"/>
    </source>
</evidence>
<accession>A0A7X4WE41</accession>
<dbReference type="InterPro" id="IPR037158">
    <property type="entry name" value="Thr_synth_N_sf"/>
</dbReference>
<dbReference type="PANTHER" id="PTHR42690">
    <property type="entry name" value="THREONINE SYNTHASE FAMILY MEMBER"/>
    <property type="match status" value="1"/>
</dbReference>
<dbReference type="InterPro" id="IPR004450">
    <property type="entry name" value="Thr_synthase-like"/>
</dbReference>
<feature type="modified residue" description="N6-(pyridoxal phosphate)lysine" evidence="12">
    <location>
        <position position="105"/>
    </location>
</feature>
<dbReference type="Pfam" id="PF00291">
    <property type="entry name" value="PALP"/>
    <property type="match status" value="1"/>
</dbReference>
<dbReference type="GO" id="GO:0009088">
    <property type="term" value="P:threonine biosynthetic process"/>
    <property type="evidence" value="ECO:0007669"/>
    <property type="project" value="UniProtKB-UniRule"/>
</dbReference>